<name>A0AAN4ZM66_9BILA</name>
<keyword evidence="2" id="KW-0472">Membrane</keyword>
<evidence type="ECO:0008006" key="5">
    <source>
        <dbReference type="Google" id="ProtNLM"/>
    </source>
</evidence>
<comment type="caution">
    <text evidence="3">The sequence shown here is derived from an EMBL/GenBank/DDBJ whole genome shotgun (WGS) entry which is preliminary data.</text>
</comment>
<comment type="similarity">
    <text evidence="1">Belongs to the nematode receptor-like protein sre family.</text>
</comment>
<gene>
    <name evidence="3" type="ORF">PMAYCL1PPCAC_14062</name>
</gene>
<sequence length="111" mass="13306">MLNLGYYPHEMNLVIFAEIMILSFAIFAYAYIRNFMICKSLNVFSRKYSVSHIFQVQENLRVLKFLLYFSILSSPLVIALFSFFLIFFYALRTWDLERYLCIELFNFCCAL</sequence>
<evidence type="ECO:0000313" key="3">
    <source>
        <dbReference type="EMBL" id="GMR43867.1"/>
    </source>
</evidence>
<dbReference type="EMBL" id="BTRK01000003">
    <property type="protein sequence ID" value="GMR43867.1"/>
    <property type="molecule type" value="Genomic_DNA"/>
</dbReference>
<dbReference type="GO" id="GO:0016020">
    <property type="term" value="C:membrane"/>
    <property type="evidence" value="ECO:0007669"/>
    <property type="project" value="InterPro"/>
</dbReference>
<feature type="transmembrane region" description="Helical" evidence="2">
    <location>
        <begin position="12"/>
        <end position="32"/>
    </location>
</feature>
<feature type="transmembrane region" description="Helical" evidence="2">
    <location>
        <begin position="65"/>
        <end position="90"/>
    </location>
</feature>
<evidence type="ECO:0000256" key="1">
    <source>
        <dbReference type="ARBA" id="ARBA00006803"/>
    </source>
</evidence>
<keyword evidence="2" id="KW-1133">Transmembrane helix</keyword>
<dbReference type="GO" id="GO:0007606">
    <property type="term" value="P:sensory perception of chemical stimulus"/>
    <property type="evidence" value="ECO:0007669"/>
    <property type="project" value="InterPro"/>
</dbReference>
<dbReference type="Pfam" id="PF03125">
    <property type="entry name" value="Sre"/>
    <property type="match status" value="1"/>
</dbReference>
<reference evidence="4" key="1">
    <citation type="submission" date="2022-10" db="EMBL/GenBank/DDBJ databases">
        <title>Genome assembly of Pristionchus species.</title>
        <authorList>
            <person name="Yoshida K."/>
            <person name="Sommer R.J."/>
        </authorList>
    </citation>
    <scope>NUCLEOTIDE SEQUENCE [LARGE SCALE GENOMIC DNA]</scope>
    <source>
        <strain evidence="4">RS5460</strain>
    </source>
</reference>
<evidence type="ECO:0000256" key="2">
    <source>
        <dbReference type="SAM" id="Phobius"/>
    </source>
</evidence>
<dbReference type="AlphaFoldDB" id="A0AAN4ZM66"/>
<keyword evidence="4" id="KW-1185">Reference proteome</keyword>
<accession>A0AAN4ZM66</accession>
<protein>
    <recommendedName>
        <fullName evidence="5">G protein-coupled receptor</fullName>
    </recommendedName>
</protein>
<keyword evidence="2" id="KW-0812">Transmembrane</keyword>
<dbReference type="InterPro" id="IPR004151">
    <property type="entry name" value="7TM_GPCR_serpentine_rcpt_Sre"/>
</dbReference>
<evidence type="ECO:0000313" key="4">
    <source>
        <dbReference type="Proteomes" id="UP001328107"/>
    </source>
</evidence>
<organism evidence="3 4">
    <name type="scientific">Pristionchus mayeri</name>
    <dbReference type="NCBI Taxonomy" id="1317129"/>
    <lineage>
        <taxon>Eukaryota</taxon>
        <taxon>Metazoa</taxon>
        <taxon>Ecdysozoa</taxon>
        <taxon>Nematoda</taxon>
        <taxon>Chromadorea</taxon>
        <taxon>Rhabditida</taxon>
        <taxon>Rhabditina</taxon>
        <taxon>Diplogasteromorpha</taxon>
        <taxon>Diplogasteroidea</taxon>
        <taxon>Neodiplogasteridae</taxon>
        <taxon>Pristionchus</taxon>
    </lineage>
</organism>
<proteinExistence type="inferred from homology"/>
<dbReference type="Proteomes" id="UP001328107">
    <property type="component" value="Unassembled WGS sequence"/>
</dbReference>